<dbReference type="SUPFAM" id="SSF144010">
    <property type="entry name" value="CofE-like"/>
    <property type="match status" value="1"/>
</dbReference>
<dbReference type="GO" id="GO:0016874">
    <property type="term" value="F:ligase activity"/>
    <property type="evidence" value="ECO:0007669"/>
    <property type="project" value="UniProtKB-KW"/>
</dbReference>
<evidence type="ECO:0000313" key="2">
    <source>
        <dbReference type="EMBL" id="USR91163.1"/>
    </source>
</evidence>
<protein>
    <submittedName>
        <fullName evidence="2">F420-0:Gamma-glutamyl ligase</fullName>
    </submittedName>
</protein>
<name>A0ABY5AQM0_9CYAN</name>
<keyword evidence="3" id="KW-1185">Reference proteome</keyword>
<evidence type="ECO:0000313" key="3">
    <source>
        <dbReference type="Proteomes" id="UP001056708"/>
    </source>
</evidence>
<keyword evidence="2" id="KW-0436">Ligase</keyword>
<accession>A0ABY5AQM0</accession>
<organism evidence="2 3">
    <name type="scientific">Phormidium yuhuli AB48</name>
    <dbReference type="NCBI Taxonomy" id="2940671"/>
    <lineage>
        <taxon>Bacteria</taxon>
        <taxon>Bacillati</taxon>
        <taxon>Cyanobacteriota</taxon>
        <taxon>Cyanophyceae</taxon>
        <taxon>Oscillatoriophycideae</taxon>
        <taxon>Oscillatoriales</taxon>
        <taxon>Oscillatoriaceae</taxon>
        <taxon>Phormidium</taxon>
        <taxon>Phormidium yuhuli</taxon>
    </lineage>
</organism>
<reference evidence="2" key="1">
    <citation type="submission" date="2022-06" db="EMBL/GenBank/DDBJ databases">
        <title>Genome sequence of Phormidium yuhuli AB48 isolated from an industrial photobioreactor environment.</title>
        <authorList>
            <person name="Qiu Y."/>
            <person name="Noonan A.J.C."/>
            <person name="Dofher K."/>
            <person name="Koch M."/>
            <person name="Kieft B."/>
            <person name="Lin X."/>
            <person name="Ziels R.M."/>
            <person name="Hallam S.J."/>
        </authorList>
    </citation>
    <scope>NUCLEOTIDE SEQUENCE</scope>
    <source>
        <strain evidence="2">AB48</strain>
    </source>
</reference>
<keyword evidence="1" id="KW-0812">Transmembrane</keyword>
<evidence type="ECO:0000256" key="1">
    <source>
        <dbReference type="SAM" id="Phobius"/>
    </source>
</evidence>
<dbReference type="Proteomes" id="UP001056708">
    <property type="component" value="Chromosome"/>
</dbReference>
<proteinExistence type="predicted"/>
<keyword evidence="1" id="KW-1133">Transmembrane helix</keyword>
<sequence>MAIDVLLGIVIGIILLVMVLGAIALDLNYRRKPGNHLEFRPGTWAITHQEGDRLHIQGDVELFNATEALEIMVPDVNADATLLSKASVADISCQIDVIAAHDDAPPRPDGYWFPYIIKARHRTHIKLNLHLSGPNLHRLQTLWLRLNYLTYGPGGRIPKTGHIVFPLQYPDADAAPNWLTKDNADVFPVKTHLLTHLDDPVEVIRRYVMPHAQSGDIITIGETPLAIIQGRLRDPITVNPGWLARRLCYWFLPTSSLATACGLQTLIDQVGAPRVFFAFLGGVGLRLLGQRGGFYRLAGEQARLIDDVTGTLPPYDQFIVLGPDNPQAVVDRIQRETGLSAAIVDVNDLQAVKVLAATADLPHRFLEIALRSNPAGNADEQTPVVLIRPRTS</sequence>
<feature type="transmembrane region" description="Helical" evidence="1">
    <location>
        <begin position="6"/>
        <end position="25"/>
    </location>
</feature>
<gene>
    <name evidence="2" type="ORF">NEA10_20455</name>
</gene>
<dbReference type="EMBL" id="CP098611">
    <property type="protein sequence ID" value="USR91163.1"/>
    <property type="molecule type" value="Genomic_DNA"/>
</dbReference>
<keyword evidence="1" id="KW-0472">Membrane</keyword>